<accession>A0A8B9NL31</accession>
<dbReference type="InterPro" id="IPR002189">
    <property type="entry name" value="CapZ_alpha"/>
</dbReference>
<dbReference type="PRINTS" id="PR00191">
    <property type="entry name" value="FACTINCAPA"/>
</dbReference>
<name>A0A8B9NL31_9AVES</name>
<dbReference type="GO" id="GO:0030036">
    <property type="term" value="P:actin cytoskeleton organization"/>
    <property type="evidence" value="ECO:0007669"/>
    <property type="project" value="TreeGrafter"/>
</dbReference>
<sequence>MSLQELREPEKVSLICSLLHQSPPGEFGQVVRDLSAVVQDDKLVRQEAARVGACHNKNNLTPVQINGRTVLLTRYNDLGGNRFFDPQDKFSFEFDHLRGVISKPQLHGVMLDEGELWREALHKGLKAYVSCHFPAGNCCVFKKSLGKRQLFGACIEAHQYQPSNHWNSLWKSDWTFALTPFTTRVTGMVLLQIHYFRNANLHVTVSKSVSETLNVIDQSQFATDFVKFLKAEDTKFHIAILENIQALSEDIWGKSLRRKLPVTRTFMNWNKLLNDHKQTLTYLYNFTQYYVYLCNFILYVGLVIKKSVR</sequence>
<dbReference type="Gene3D" id="3.30.1140.60">
    <property type="entry name" value="F-actin capping protein, alpha subunit"/>
    <property type="match status" value="1"/>
</dbReference>
<dbReference type="GO" id="GO:0008290">
    <property type="term" value="C:F-actin capping protein complex"/>
    <property type="evidence" value="ECO:0007669"/>
    <property type="project" value="UniProtKB-UniRule"/>
</dbReference>
<dbReference type="InterPro" id="IPR037282">
    <property type="entry name" value="CapZ_alpha/beta"/>
</dbReference>
<dbReference type="InterPro" id="IPR042276">
    <property type="entry name" value="CapZ_alpha/beta_2"/>
</dbReference>
<dbReference type="SUPFAM" id="SSF90096">
    <property type="entry name" value="Subunits of heterodimeric actin filament capping protein Capz"/>
    <property type="match status" value="1"/>
</dbReference>
<dbReference type="PROSITE" id="PS00749">
    <property type="entry name" value="F_ACTIN_CAPPING_A_2"/>
    <property type="match status" value="1"/>
</dbReference>
<evidence type="ECO:0000256" key="5">
    <source>
        <dbReference type="SAM" id="Phobius"/>
    </source>
</evidence>
<evidence type="ECO:0000256" key="4">
    <source>
        <dbReference type="RuleBase" id="RU365077"/>
    </source>
</evidence>
<feature type="transmembrane region" description="Helical" evidence="5">
    <location>
        <begin position="282"/>
        <end position="304"/>
    </location>
</feature>
<dbReference type="PANTHER" id="PTHR10653:SF6">
    <property type="entry name" value="F-ACTIN-CAPPING PROTEIN SUBUNIT ALPHA-3"/>
    <property type="match status" value="1"/>
</dbReference>
<keyword evidence="7" id="KW-1185">Reference proteome</keyword>
<evidence type="ECO:0000256" key="2">
    <source>
        <dbReference type="ARBA" id="ARBA00022467"/>
    </source>
</evidence>
<dbReference type="Ensembl" id="ENSANIT00000026158.1">
    <property type="protein sequence ID" value="ENSANIP00000025317.1"/>
    <property type="gene ID" value="ENSANIG00000017073.1"/>
</dbReference>
<evidence type="ECO:0000313" key="7">
    <source>
        <dbReference type="Proteomes" id="UP000694541"/>
    </source>
</evidence>
<keyword evidence="5" id="KW-0812">Transmembrane</keyword>
<dbReference type="InterPro" id="IPR042489">
    <property type="entry name" value="CapZ_alpha_1"/>
</dbReference>
<proteinExistence type="inferred from homology"/>
<evidence type="ECO:0000313" key="6">
    <source>
        <dbReference type="Ensembl" id="ENSANIP00000025317.1"/>
    </source>
</evidence>
<dbReference type="PANTHER" id="PTHR10653">
    <property type="entry name" value="F-ACTIN-CAPPING PROTEIN SUBUNIT ALPHA"/>
    <property type="match status" value="1"/>
</dbReference>
<reference evidence="6" key="1">
    <citation type="submission" date="2025-08" db="UniProtKB">
        <authorList>
            <consortium name="Ensembl"/>
        </authorList>
    </citation>
    <scope>IDENTIFICATION</scope>
</reference>
<dbReference type="FunFam" id="3.90.1150.210:FF:000003">
    <property type="entry name" value="F-actin-capping protein subunit alpha"/>
    <property type="match status" value="1"/>
</dbReference>
<protein>
    <recommendedName>
        <fullName evidence="4">F-actin-capping protein subunit alpha</fullName>
    </recommendedName>
</protein>
<dbReference type="AlphaFoldDB" id="A0A8B9NL31"/>
<organism evidence="6 7">
    <name type="scientific">Accipiter nisus</name>
    <name type="common">Eurasian sparrowhawk</name>
    <dbReference type="NCBI Taxonomy" id="211598"/>
    <lineage>
        <taxon>Eukaryota</taxon>
        <taxon>Metazoa</taxon>
        <taxon>Chordata</taxon>
        <taxon>Craniata</taxon>
        <taxon>Vertebrata</taxon>
        <taxon>Euteleostomi</taxon>
        <taxon>Archelosauria</taxon>
        <taxon>Archosauria</taxon>
        <taxon>Dinosauria</taxon>
        <taxon>Saurischia</taxon>
        <taxon>Theropoda</taxon>
        <taxon>Coelurosauria</taxon>
        <taxon>Aves</taxon>
        <taxon>Neognathae</taxon>
        <taxon>Neoaves</taxon>
        <taxon>Telluraves</taxon>
        <taxon>Accipitrimorphae</taxon>
        <taxon>Accipitriformes</taxon>
        <taxon>Accipitridae</taxon>
        <taxon>Accipitrinae</taxon>
        <taxon>Accipiter</taxon>
    </lineage>
</organism>
<comment type="function">
    <text evidence="4">F-actin-capping proteins bind in a Ca(2+)-independent manner to the fast growing ends of actin filaments (barbed end) thereby blocking the exchange of subunits at these ends. Unlike other capping proteins (such as gelsolin and severin), these proteins do not sever actin filaments.</text>
</comment>
<dbReference type="Proteomes" id="UP000694541">
    <property type="component" value="Unplaced"/>
</dbReference>
<keyword evidence="5" id="KW-1133">Transmembrane helix</keyword>
<dbReference type="GO" id="GO:0051016">
    <property type="term" value="P:barbed-end actin filament capping"/>
    <property type="evidence" value="ECO:0007669"/>
    <property type="project" value="UniProtKB-UniRule"/>
</dbReference>
<dbReference type="Pfam" id="PF01267">
    <property type="entry name" value="F-actin_cap_A"/>
    <property type="match status" value="1"/>
</dbReference>
<evidence type="ECO:0000256" key="3">
    <source>
        <dbReference type="ARBA" id="ARBA00023203"/>
    </source>
</evidence>
<dbReference type="InterPro" id="IPR017865">
    <property type="entry name" value="F-actin_cap_asu_CS"/>
</dbReference>
<dbReference type="Gene3D" id="3.90.1150.210">
    <property type="entry name" value="F-actin capping protein, beta subunit"/>
    <property type="match status" value="1"/>
</dbReference>
<comment type="similarity">
    <text evidence="1 4">Belongs to the F-actin-capping protein alpha subunit family.</text>
</comment>
<dbReference type="GO" id="GO:0030863">
    <property type="term" value="C:cortical cytoskeleton"/>
    <property type="evidence" value="ECO:0007669"/>
    <property type="project" value="TreeGrafter"/>
</dbReference>
<keyword evidence="2 4" id="KW-0117">Actin capping</keyword>
<keyword evidence="5" id="KW-0472">Membrane</keyword>
<comment type="subunit">
    <text evidence="4">Heterodimer of an alpha and a beta subunit.</text>
</comment>
<keyword evidence="3 4" id="KW-0009">Actin-binding</keyword>
<dbReference type="GO" id="GO:0051015">
    <property type="term" value="F:actin filament binding"/>
    <property type="evidence" value="ECO:0007669"/>
    <property type="project" value="TreeGrafter"/>
</dbReference>
<reference evidence="6" key="2">
    <citation type="submission" date="2025-09" db="UniProtKB">
        <authorList>
            <consortium name="Ensembl"/>
        </authorList>
    </citation>
    <scope>IDENTIFICATION</scope>
</reference>
<evidence type="ECO:0000256" key="1">
    <source>
        <dbReference type="ARBA" id="ARBA00010479"/>
    </source>
</evidence>